<dbReference type="RefSeq" id="WP_311621519.1">
    <property type="nucleotide sequence ID" value="NZ_JAVREV010000048.1"/>
</dbReference>
<evidence type="ECO:0000259" key="2">
    <source>
        <dbReference type="PROSITE" id="PS50022"/>
    </source>
</evidence>
<dbReference type="InterPro" id="IPR014895">
    <property type="entry name" value="Alginate_lyase_2"/>
</dbReference>
<dbReference type="InterPro" id="IPR000595">
    <property type="entry name" value="cNMP-bd_dom"/>
</dbReference>
<dbReference type="Pfam" id="PF00754">
    <property type="entry name" value="F5_F8_type_C"/>
    <property type="match status" value="1"/>
</dbReference>
<dbReference type="Pfam" id="PF08787">
    <property type="entry name" value="Alginate_lyase2"/>
    <property type="match status" value="1"/>
</dbReference>
<feature type="non-terminal residue" evidence="4">
    <location>
        <position position="1"/>
    </location>
</feature>
<feature type="region of interest" description="Disordered" evidence="1">
    <location>
        <begin position="1"/>
        <end position="34"/>
    </location>
</feature>
<dbReference type="GO" id="GO:0016829">
    <property type="term" value="F:lyase activity"/>
    <property type="evidence" value="ECO:0007669"/>
    <property type="project" value="UniProtKB-KW"/>
</dbReference>
<comment type="caution">
    <text evidence="4">The sequence shown here is derived from an EMBL/GenBank/DDBJ whole genome shotgun (WGS) entry which is preliminary data.</text>
</comment>
<feature type="non-terminal residue" evidence="4">
    <location>
        <position position="369"/>
    </location>
</feature>
<accession>A0ABU2SH54</accession>
<evidence type="ECO:0000313" key="5">
    <source>
        <dbReference type="Proteomes" id="UP001183615"/>
    </source>
</evidence>
<evidence type="ECO:0000259" key="3">
    <source>
        <dbReference type="PROSITE" id="PS50042"/>
    </source>
</evidence>
<feature type="domain" description="F5/8 type C" evidence="2">
    <location>
        <begin position="1"/>
        <end position="136"/>
    </location>
</feature>
<dbReference type="InterPro" id="IPR013320">
    <property type="entry name" value="ConA-like_dom_sf"/>
</dbReference>
<keyword evidence="4" id="KW-0456">Lyase</keyword>
<dbReference type="InterPro" id="IPR008979">
    <property type="entry name" value="Galactose-bd-like_sf"/>
</dbReference>
<gene>
    <name evidence="4" type="ORF">RM779_33185</name>
</gene>
<dbReference type="SUPFAM" id="SSF49785">
    <property type="entry name" value="Galactose-binding domain-like"/>
    <property type="match status" value="1"/>
</dbReference>
<evidence type="ECO:0000256" key="1">
    <source>
        <dbReference type="SAM" id="MobiDB-lite"/>
    </source>
</evidence>
<dbReference type="EMBL" id="JAVREV010000048">
    <property type="protein sequence ID" value="MDT0447410.1"/>
    <property type="molecule type" value="Genomic_DNA"/>
</dbReference>
<protein>
    <submittedName>
        <fullName evidence="4">Polysaccharide lyase family 7 protein</fullName>
    </submittedName>
</protein>
<dbReference type="Gene3D" id="2.60.120.260">
    <property type="entry name" value="Galactose-binding domain-like"/>
    <property type="match status" value="1"/>
</dbReference>
<proteinExistence type="predicted"/>
<sequence>QAAAVEVTPDGSAVTASTSDENEPANAVDGDFGTRWSGEGDGAWLELDLGSEETVSHVKLAVHQGTSRQNVFELQSWDGSGWDTVYDGETSGTSNSLETFEFDPVETSKIRYLGHGYEGDGEGDWNSLTEIEVWTGESDDDDGGEPQPPAELPSDVLDLSNWKLTLPTGDEGDPTEIFQPDLEDYSHDEYFRVTDSGDGVRFRSPVDGVTTGGSSYPRSELREMESDGEDEIAWSSTSGTHTMTVREAFTHLPEDKPEVVGAQIHGGDDDVTALRLVGEELWITEDDTVEHHLVTDNYQLGDVFELQYVVSDGEIDIYYNGELETTIENSGDGNYFKAGAYTQANCDRSSPCSGDNYGEVEIYDLNVTH</sequence>
<evidence type="ECO:0000313" key="4">
    <source>
        <dbReference type="EMBL" id="MDT0447410.1"/>
    </source>
</evidence>
<dbReference type="PROSITE" id="PS50042">
    <property type="entry name" value="CNMP_BINDING_3"/>
    <property type="match status" value="1"/>
</dbReference>
<dbReference type="Gene3D" id="2.60.120.200">
    <property type="match status" value="1"/>
</dbReference>
<dbReference type="PROSITE" id="PS50022">
    <property type="entry name" value="FA58C_3"/>
    <property type="match status" value="1"/>
</dbReference>
<organism evidence="4 5">
    <name type="scientific">Streptomyces johnsoniae</name>
    <dbReference type="NCBI Taxonomy" id="3075532"/>
    <lineage>
        <taxon>Bacteria</taxon>
        <taxon>Bacillati</taxon>
        <taxon>Actinomycetota</taxon>
        <taxon>Actinomycetes</taxon>
        <taxon>Kitasatosporales</taxon>
        <taxon>Streptomycetaceae</taxon>
        <taxon>Streptomyces</taxon>
    </lineage>
</organism>
<dbReference type="InterPro" id="IPR000421">
    <property type="entry name" value="FA58C"/>
</dbReference>
<dbReference type="Proteomes" id="UP001183615">
    <property type="component" value="Unassembled WGS sequence"/>
</dbReference>
<name>A0ABU2SH54_9ACTN</name>
<keyword evidence="5" id="KW-1185">Reference proteome</keyword>
<feature type="domain" description="Cyclic nucleotide-binding" evidence="3">
    <location>
        <begin position="301"/>
        <end position="350"/>
    </location>
</feature>
<feature type="region of interest" description="Disordered" evidence="1">
    <location>
        <begin position="135"/>
        <end position="155"/>
    </location>
</feature>
<dbReference type="SUPFAM" id="SSF49899">
    <property type="entry name" value="Concanavalin A-like lectins/glucanases"/>
    <property type="match status" value="1"/>
</dbReference>
<reference evidence="5" key="1">
    <citation type="submission" date="2023-07" db="EMBL/GenBank/DDBJ databases">
        <title>30 novel species of actinomycetes from the DSMZ collection.</title>
        <authorList>
            <person name="Nouioui I."/>
        </authorList>
    </citation>
    <scope>NUCLEOTIDE SEQUENCE [LARGE SCALE GENOMIC DNA]</scope>
    <source>
        <strain evidence="5">DSM 41886</strain>
    </source>
</reference>